<dbReference type="OrthoDB" id="1744869at2759"/>
<reference evidence="2 3" key="1">
    <citation type="submission" date="2015-07" db="EMBL/GenBank/DDBJ databases">
        <title>Emmonsia species relationships and genome sequence.</title>
        <authorList>
            <person name="Cuomo C.A."/>
            <person name="Schwartz I.S."/>
            <person name="Kenyon C."/>
            <person name="de Hoog G.S."/>
            <person name="Govender N.P."/>
            <person name="Botha A."/>
            <person name="Moreno L."/>
            <person name="de Vries M."/>
            <person name="Munoz J.F."/>
            <person name="Stielow J.B."/>
        </authorList>
    </citation>
    <scope>NUCLEOTIDE SEQUENCE [LARGE SCALE GENOMIC DNA]</scope>
    <source>
        <strain evidence="2 3">CBS 136260</strain>
    </source>
</reference>
<evidence type="ECO:0000313" key="2">
    <source>
        <dbReference type="EMBL" id="OAX83888.1"/>
    </source>
</evidence>
<accession>A0A1B7P4I1</accession>
<organism evidence="2 3">
    <name type="scientific">Emergomyces africanus</name>
    <dbReference type="NCBI Taxonomy" id="1955775"/>
    <lineage>
        <taxon>Eukaryota</taxon>
        <taxon>Fungi</taxon>
        <taxon>Dikarya</taxon>
        <taxon>Ascomycota</taxon>
        <taxon>Pezizomycotina</taxon>
        <taxon>Eurotiomycetes</taxon>
        <taxon>Eurotiomycetidae</taxon>
        <taxon>Onygenales</taxon>
        <taxon>Ajellomycetaceae</taxon>
        <taxon>Emergomyces</taxon>
    </lineage>
</organism>
<comment type="caution">
    <text evidence="2">The sequence shown here is derived from an EMBL/GenBank/DDBJ whole genome shotgun (WGS) entry which is preliminary data.</text>
</comment>
<evidence type="ECO:0000256" key="1">
    <source>
        <dbReference type="SAM" id="MobiDB-lite"/>
    </source>
</evidence>
<name>A0A1B7P4I1_9EURO</name>
<protein>
    <submittedName>
        <fullName evidence="2">Uncharacterized protein</fullName>
    </submittedName>
</protein>
<proteinExistence type="predicted"/>
<feature type="region of interest" description="Disordered" evidence="1">
    <location>
        <begin position="566"/>
        <end position="588"/>
    </location>
</feature>
<sequence length="649" mass="70139">MSALQQCLSGQAMTRPLASRGVGFGGIAAATSWTGVWTHCYSSSSSSSSHKLGAMSKAHGQHGYGYGYGYGQHALQWRRNFSFDARTKKTRTWPSAKCATWFVQKPGHVLPSDIISQLPTLACSDDISHTVPVLLVTPAFASWVVKPHPFLSELMTHMFPNAQQNISSSEDSVVYSVAAVVDKLPIDSAISSLREGGEWWNKSAGQHGCEGVSLFLASRDALFAEVAQSIRKRDMSTPEMEPTLSYLFHQPASNPASPATTATFAEVGVRLANTLFVNGKSRTMLASRWLYSSCSTSTSTDTTLTLDKEYNLVRCRIKCAKTPHIVAARVPLHPVTKPRKIVTSMGNIISQLCKDDGSGSTIPASTELEKALPAYLKENNLENQRVAVWALVQPVASLDEHLISSGVTTHANVNSNRSGRPIDPLVAINNGARLHRVVSGGGGWGKKQGLLSLDPEYSYQAENGASEQVRRVHEIFDATGLGSEIDIGDEWKPMPAVFDEVPGSIQFKDGRLMTELSEIAKQGDMVHFLTAPLDNPDATMTAHEPSSTGADQKRTTQISFGVIPASDGSWSAAEEGEEGEEGEEKHTSTAEILAAPNHFGALSEKGLVYSIYSEEALEDDHDIERPGQLVLGTKIDVPGSRIMIESVDE</sequence>
<dbReference type="EMBL" id="LGUA01000126">
    <property type="protein sequence ID" value="OAX83888.1"/>
    <property type="molecule type" value="Genomic_DNA"/>
</dbReference>
<gene>
    <name evidence="2" type="ORF">ACJ72_01748</name>
</gene>
<evidence type="ECO:0000313" key="3">
    <source>
        <dbReference type="Proteomes" id="UP000091918"/>
    </source>
</evidence>
<dbReference type="STRING" id="1658172.A0A1B7P4I1"/>
<dbReference type="AlphaFoldDB" id="A0A1B7P4I1"/>
<keyword evidence="3" id="KW-1185">Reference proteome</keyword>
<dbReference type="Proteomes" id="UP000091918">
    <property type="component" value="Unassembled WGS sequence"/>
</dbReference>